<dbReference type="PROSITE" id="PS50006">
    <property type="entry name" value="FHA_DOMAIN"/>
    <property type="match status" value="1"/>
</dbReference>
<feature type="region of interest" description="Disordered" evidence="2">
    <location>
        <begin position="316"/>
        <end position="349"/>
    </location>
</feature>
<evidence type="ECO:0000256" key="1">
    <source>
        <dbReference type="SAM" id="Coils"/>
    </source>
</evidence>
<dbReference type="EMBL" id="KL662111">
    <property type="protein sequence ID" value="KFM25037.1"/>
    <property type="molecule type" value="Genomic_DNA"/>
</dbReference>
<reference evidence="4 5" key="1">
    <citation type="journal article" date="2014" name="BMC Genomics">
        <title>Oil accumulation mechanisms of the oleaginous microalga Chlorella protothecoides revealed through its genome, transcriptomes, and proteomes.</title>
        <authorList>
            <person name="Gao C."/>
            <person name="Wang Y."/>
            <person name="Shen Y."/>
            <person name="Yan D."/>
            <person name="He X."/>
            <person name="Dai J."/>
            <person name="Wu Q."/>
        </authorList>
    </citation>
    <scope>NUCLEOTIDE SEQUENCE [LARGE SCALE GENOMIC DNA]</scope>
    <source>
        <strain evidence="4 5">0710</strain>
    </source>
</reference>
<dbReference type="eggNOG" id="KOG1881">
    <property type="taxonomic scope" value="Eukaryota"/>
</dbReference>
<dbReference type="Pfam" id="PF00498">
    <property type="entry name" value="FHA"/>
    <property type="match status" value="1"/>
</dbReference>
<feature type="region of interest" description="Disordered" evidence="2">
    <location>
        <begin position="168"/>
        <end position="192"/>
    </location>
</feature>
<name>A0A087SH33_AUXPR</name>
<feature type="region of interest" description="Disordered" evidence="2">
    <location>
        <begin position="221"/>
        <end position="285"/>
    </location>
</feature>
<dbReference type="PANTHER" id="PTHR23308">
    <property type="entry name" value="NUCLEAR INHIBITOR OF PROTEIN PHOSPHATASE-1"/>
    <property type="match status" value="1"/>
</dbReference>
<proteinExistence type="predicted"/>
<feature type="compositionally biased region" description="Basic residues" evidence="2">
    <location>
        <begin position="264"/>
        <end position="274"/>
    </location>
</feature>
<feature type="compositionally biased region" description="Low complexity" evidence="2">
    <location>
        <begin position="275"/>
        <end position="285"/>
    </location>
</feature>
<dbReference type="InterPro" id="IPR000253">
    <property type="entry name" value="FHA_dom"/>
</dbReference>
<keyword evidence="5" id="KW-1185">Reference proteome</keyword>
<feature type="coiled-coil region" evidence="1">
    <location>
        <begin position="289"/>
        <end position="316"/>
    </location>
</feature>
<feature type="domain" description="FHA" evidence="3">
    <location>
        <begin position="25"/>
        <end position="76"/>
    </location>
</feature>
<evidence type="ECO:0000256" key="2">
    <source>
        <dbReference type="SAM" id="MobiDB-lite"/>
    </source>
</evidence>
<dbReference type="InterPro" id="IPR050923">
    <property type="entry name" value="Cell_Proc_Reg/RNA_Proc"/>
</dbReference>
<dbReference type="AlphaFoldDB" id="A0A087SH33"/>
<dbReference type="Gene3D" id="2.60.200.20">
    <property type="match status" value="1"/>
</dbReference>
<keyword evidence="1" id="KW-0175">Coiled coil</keyword>
<dbReference type="Proteomes" id="UP000028924">
    <property type="component" value="Unassembled WGS sequence"/>
</dbReference>
<feature type="region of interest" description="Disordered" evidence="2">
    <location>
        <begin position="421"/>
        <end position="440"/>
    </location>
</feature>
<sequence length="440" mass="48004">MEYGMEVMRGGALLTQLDLKDKAYYTFGRTPNNDITLEHPTSSRLHAVLQYRGSDGAAFMYDPGSTHGTFINKVRLENKKHAPLRYDLPAMAARKEREAAIAKAQMESAIGGGASWGFSEDAVEDTENLEALDWRAHAANRGLSDKQQKLATKIRKLELRCATLQTESERIKAKQGSMEELSAGQATTLLRNEQEVDRATAEMEEMEETLLESLRDSIRSKAAAAAGGGEAAQKKRRRRDPDDDDDDQEWSGKEDGFMYDRTQGTRKSRAKAARGARSGPQAADAALDAASLLARKALLEQERTALQERLDLARRDEASRAAGGAGVVATSEALPESAEAAPASGSSEAVVDSLDAFMTEVGSRLESEKVEVLTRQLAEVEEQLDQTQKLIHIADPEGYFASGSVAAQSAIAKATQRLLDEEAQQKEREQSKVVDPQNCS</sequence>
<dbReference type="RefSeq" id="XP_011397925.1">
    <property type="nucleotide sequence ID" value="XM_011399623.1"/>
</dbReference>
<accession>A0A087SH33</accession>
<feature type="compositionally biased region" description="Low complexity" evidence="2">
    <location>
        <begin position="327"/>
        <end position="349"/>
    </location>
</feature>
<protein>
    <submittedName>
        <fullName evidence="4">Kanadaptin</fullName>
    </submittedName>
</protein>
<dbReference type="SUPFAM" id="SSF49879">
    <property type="entry name" value="SMAD/FHA domain"/>
    <property type="match status" value="1"/>
</dbReference>
<dbReference type="InterPro" id="IPR008984">
    <property type="entry name" value="SMAD_FHA_dom_sf"/>
</dbReference>
<dbReference type="GeneID" id="23613307"/>
<evidence type="ECO:0000259" key="3">
    <source>
        <dbReference type="PROSITE" id="PS50006"/>
    </source>
</evidence>
<feature type="compositionally biased region" description="Basic and acidic residues" evidence="2">
    <location>
        <begin position="421"/>
        <end position="432"/>
    </location>
</feature>
<organism evidence="4 5">
    <name type="scientific">Auxenochlorella protothecoides</name>
    <name type="common">Green microalga</name>
    <name type="synonym">Chlorella protothecoides</name>
    <dbReference type="NCBI Taxonomy" id="3075"/>
    <lineage>
        <taxon>Eukaryota</taxon>
        <taxon>Viridiplantae</taxon>
        <taxon>Chlorophyta</taxon>
        <taxon>core chlorophytes</taxon>
        <taxon>Trebouxiophyceae</taxon>
        <taxon>Chlorellales</taxon>
        <taxon>Chlorellaceae</taxon>
        <taxon>Auxenochlorella</taxon>
    </lineage>
</organism>
<dbReference type="KEGG" id="apro:F751_1916"/>
<evidence type="ECO:0000313" key="4">
    <source>
        <dbReference type="EMBL" id="KFM25037.1"/>
    </source>
</evidence>
<gene>
    <name evidence="4" type="ORF">F751_1916</name>
</gene>
<evidence type="ECO:0000313" key="5">
    <source>
        <dbReference type="Proteomes" id="UP000028924"/>
    </source>
</evidence>
<dbReference type="SMART" id="SM00240">
    <property type="entry name" value="FHA"/>
    <property type="match status" value="1"/>
</dbReference>
<dbReference type="OrthoDB" id="444265at2759"/>